<name>A0ABW7Z074_9ACTN</name>
<dbReference type="Proteomes" id="UP001612741">
    <property type="component" value="Unassembled WGS sequence"/>
</dbReference>
<proteinExistence type="predicted"/>
<evidence type="ECO:0000313" key="4">
    <source>
        <dbReference type="Proteomes" id="UP001612741"/>
    </source>
</evidence>
<keyword evidence="1" id="KW-0812">Transmembrane</keyword>
<dbReference type="InterPro" id="IPR025646">
    <property type="entry name" value="DUF4350"/>
</dbReference>
<protein>
    <submittedName>
        <fullName evidence="3">DUF4350 domain-containing protein</fullName>
    </submittedName>
</protein>
<feature type="transmembrane region" description="Helical" evidence="1">
    <location>
        <begin position="242"/>
        <end position="264"/>
    </location>
</feature>
<dbReference type="Pfam" id="PF14258">
    <property type="entry name" value="DUF4350"/>
    <property type="match status" value="1"/>
</dbReference>
<evidence type="ECO:0000256" key="1">
    <source>
        <dbReference type="SAM" id="Phobius"/>
    </source>
</evidence>
<sequence>MSVSTSHTASSLWGKWRFWVGLGALLAVVAIIVVILTPTGQSRRLDPDDTSLNGAKTLAQLLRQRGVTVDRVDTVEAALAKGGNRLLLITTTAYIRDDQAELLAGLPGDRVLIGAGGSLETLAPGVTTEPGMARARSREPECTLQAATSAGRVHIGGDQFQGGMGCYPGREGSTLVQVLASGNKVTVLGDGDFMTNLRLDEDGNAALALNLLSGKSAVTWLVPTPPAAGGLQGEEGKPLSALIPASIPWGVFMACLAVLATAFWRGRRLGPVVVEKLPVVVRAAETVEGRGRLYRARRARERAAAVLRAGTIDRLTPRLGLAAGAGQHEVVAALAVRTGQDARHVGAALYGPPPADDAGLVALARYLEHIERIVREH</sequence>
<feature type="domain" description="DUF4350" evidence="2">
    <location>
        <begin position="47"/>
        <end position="212"/>
    </location>
</feature>
<accession>A0ABW7Z074</accession>
<keyword evidence="4" id="KW-1185">Reference proteome</keyword>
<reference evidence="3 4" key="1">
    <citation type="submission" date="2024-10" db="EMBL/GenBank/DDBJ databases">
        <title>The Natural Products Discovery Center: Release of the First 8490 Sequenced Strains for Exploring Actinobacteria Biosynthetic Diversity.</title>
        <authorList>
            <person name="Kalkreuter E."/>
            <person name="Kautsar S.A."/>
            <person name="Yang D."/>
            <person name="Bader C.D."/>
            <person name="Teijaro C.N."/>
            <person name="Fluegel L."/>
            <person name="Davis C.M."/>
            <person name="Simpson J.R."/>
            <person name="Lauterbach L."/>
            <person name="Steele A.D."/>
            <person name="Gui C."/>
            <person name="Meng S."/>
            <person name="Li G."/>
            <person name="Viehrig K."/>
            <person name="Ye F."/>
            <person name="Su P."/>
            <person name="Kiefer A.F."/>
            <person name="Nichols A."/>
            <person name="Cepeda A.J."/>
            <person name="Yan W."/>
            <person name="Fan B."/>
            <person name="Jiang Y."/>
            <person name="Adhikari A."/>
            <person name="Zheng C.-J."/>
            <person name="Schuster L."/>
            <person name="Cowan T.M."/>
            <person name="Smanski M.J."/>
            <person name="Chevrette M.G."/>
            <person name="De Carvalho L.P.S."/>
            <person name="Shen B."/>
        </authorList>
    </citation>
    <scope>NUCLEOTIDE SEQUENCE [LARGE SCALE GENOMIC DNA]</scope>
    <source>
        <strain evidence="3 4">NPDC050545</strain>
    </source>
</reference>
<dbReference type="EMBL" id="JBITGY010000008">
    <property type="protein sequence ID" value="MFI6501577.1"/>
    <property type="molecule type" value="Genomic_DNA"/>
</dbReference>
<organism evidence="3 4">
    <name type="scientific">Nonomuraea typhae</name>
    <dbReference type="NCBI Taxonomy" id="2603600"/>
    <lineage>
        <taxon>Bacteria</taxon>
        <taxon>Bacillati</taxon>
        <taxon>Actinomycetota</taxon>
        <taxon>Actinomycetes</taxon>
        <taxon>Streptosporangiales</taxon>
        <taxon>Streptosporangiaceae</taxon>
        <taxon>Nonomuraea</taxon>
    </lineage>
</organism>
<evidence type="ECO:0000259" key="2">
    <source>
        <dbReference type="Pfam" id="PF14258"/>
    </source>
</evidence>
<comment type="caution">
    <text evidence="3">The sequence shown here is derived from an EMBL/GenBank/DDBJ whole genome shotgun (WGS) entry which is preliminary data.</text>
</comment>
<keyword evidence="1" id="KW-0472">Membrane</keyword>
<feature type="transmembrane region" description="Helical" evidence="1">
    <location>
        <begin position="16"/>
        <end position="36"/>
    </location>
</feature>
<dbReference type="RefSeq" id="WP_397086246.1">
    <property type="nucleotide sequence ID" value="NZ_JBITGY010000008.1"/>
</dbReference>
<gene>
    <name evidence="3" type="ORF">ACIBG2_29640</name>
</gene>
<evidence type="ECO:0000313" key="3">
    <source>
        <dbReference type="EMBL" id="MFI6501577.1"/>
    </source>
</evidence>
<keyword evidence="1" id="KW-1133">Transmembrane helix</keyword>